<evidence type="ECO:0000256" key="3">
    <source>
        <dbReference type="ARBA" id="ARBA00022475"/>
    </source>
</evidence>
<comment type="subcellular location">
    <subcellularLocation>
        <location evidence="1">Cell membrane</location>
        <topology evidence="1">Single-pass membrane protein</topology>
    </subcellularLocation>
    <subcellularLocation>
        <location evidence="7">Cell membrane</location>
        <topology evidence="7">Single-pass type II membrane protein</topology>
    </subcellularLocation>
</comment>
<sequence>MTSLIDVIFLLLLFFMLSSTFSKYGTVPLTSRASGGAVGIAEETRFLKLEKERLLWNGQSESVATLEGVLGDLPKDKSTTVLLHLSPDVSSQRLVEVLTTFHAFSNLQLSVLE</sequence>
<organism evidence="8 9">
    <name type="scientific">Falsihalocynthiibacter arcticus</name>
    <dbReference type="NCBI Taxonomy" id="1579316"/>
    <lineage>
        <taxon>Bacteria</taxon>
        <taxon>Pseudomonadati</taxon>
        <taxon>Pseudomonadota</taxon>
        <taxon>Alphaproteobacteria</taxon>
        <taxon>Rhodobacterales</taxon>
        <taxon>Roseobacteraceae</taxon>
        <taxon>Falsihalocynthiibacter</taxon>
    </lineage>
</organism>
<evidence type="ECO:0000256" key="5">
    <source>
        <dbReference type="ARBA" id="ARBA00022989"/>
    </source>
</evidence>
<dbReference type="InterPro" id="IPR003400">
    <property type="entry name" value="ExbD"/>
</dbReference>
<dbReference type="Pfam" id="PF02472">
    <property type="entry name" value="ExbD"/>
    <property type="match status" value="1"/>
</dbReference>
<name>A0A126V658_9RHOB</name>
<evidence type="ECO:0000256" key="2">
    <source>
        <dbReference type="ARBA" id="ARBA00005811"/>
    </source>
</evidence>
<keyword evidence="7" id="KW-0653">Protein transport</keyword>
<keyword evidence="9" id="KW-1185">Reference proteome</keyword>
<evidence type="ECO:0000256" key="6">
    <source>
        <dbReference type="ARBA" id="ARBA00023136"/>
    </source>
</evidence>
<dbReference type="GO" id="GO:0022857">
    <property type="term" value="F:transmembrane transporter activity"/>
    <property type="evidence" value="ECO:0007669"/>
    <property type="project" value="InterPro"/>
</dbReference>
<gene>
    <name evidence="8" type="ORF">RC74_11450</name>
</gene>
<dbReference type="AlphaFoldDB" id="A0A126V658"/>
<reference evidence="8 9" key="1">
    <citation type="submission" date="2016-02" db="EMBL/GenBank/DDBJ databases">
        <title>Complete genome sequence of Halocynthiibacter arcticus PAMC 20958t from arctic marine sediment.</title>
        <authorList>
            <person name="Lee Y.M."/>
            <person name="Baek K."/>
            <person name="Lee H.K."/>
            <person name="Shin S.C."/>
        </authorList>
    </citation>
    <scope>NUCLEOTIDE SEQUENCE [LARGE SCALE GENOMIC DNA]</scope>
    <source>
        <strain evidence="8">PAMC 20958</strain>
    </source>
</reference>
<dbReference type="GO" id="GO:0005886">
    <property type="term" value="C:plasma membrane"/>
    <property type="evidence" value="ECO:0007669"/>
    <property type="project" value="UniProtKB-SubCell"/>
</dbReference>
<keyword evidence="7" id="KW-0813">Transport</keyword>
<dbReference type="Proteomes" id="UP000070371">
    <property type="component" value="Chromosome"/>
</dbReference>
<dbReference type="STRING" id="1579316.RC74_11450"/>
<evidence type="ECO:0000256" key="1">
    <source>
        <dbReference type="ARBA" id="ARBA00004162"/>
    </source>
</evidence>
<keyword evidence="6" id="KW-0472">Membrane</keyword>
<comment type="similarity">
    <text evidence="2 7">Belongs to the ExbD/TolR family.</text>
</comment>
<dbReference type="KEGG" id="hat:RC74_11450"/>
<keyword evidence="5" id="KW-1133">Transmembrane helix</keyword>
<evidence type="ECO:0008006" key="10">
    <source>
        <dbReference type="Google" id="ProtNLM"/>
    </source>
</evidence>
<evidence type="ECO:0000313" key="9">
    <source>
        <dbReference type="Proteomes" id="UP000070371"/>
    </source>
</evidence>
<protein>
    <recommendedName>
        <fullName evidence="10">Biopolymer transporter ExbD</fullName>
    </recommendedName>
</protein>
<keyword evidence="4 7" id="KW-0812">Transmembrane</keyword>
<dbReference type="RefSeq" id="WP_038999924.1">
    <property type="nucleotide sequence ID" value="NZ_CP014327.1"/>
</dbReference>
<dbReference type="GO" id="GO:0015031">
    <property type="term" value="P:protein transport"/>
    <property type="evidence" value="ECO:0007669"/>
    <property type="project" value="UniProtKB-KW"/>
</dbReference>
<evidence type="ECO:0000313" key="8">
    <source>
        <dbReference type="EMBL" id="AML53637.1"/>
    </source>
</evidence>
<evidence type="ECO:0000256" key="7">
    <source>
        <dbReference type="RuleBase" id="RU003879"/>
    </source>
</evidence>
<accession>A0A126V658</accession>
<dbReference type="EMBL" id="CP014327">
    <property type="protein sequence ID" value="AML53637.1"/>
    <property type="molecule type" value="Genomic_DNA"/>
</dbReference>
<evidence type="ECO:0000256" key="4">
    <source>
        <dbReference type="ARBA" id="ARBA00022692"/>
    </source>
</evidence>
<keyword evidence="3" id="KW-1003">Cell membrane</keyword>
<proteinExistence type="inferred from homology"/>